<dbReference type="Proteomes" id="UP001156836">
    <property type="component" value="Unassembled WGS sequence"/>
</dbReference>
<protein>
    <recommendedName>
        <fullName evidence="4">Secreted protein</fullName>
    </recommendedName>
</protein>
<proteinExistence type="predicted"/>
<dbReference type="EMBL" id="BSOZ01000047">
    <property type="protein sequence ID" value="GLS05459.1"/>
    <property type="molecule type" value="Genomic_DNA"/>
</dbReference>
<feature type="signal peptide" evidence="1">
    <location>
        <begin position="1"/>
        <end position="20"/>
    </location>
</feature>
<evidence type="ECO:0000313" key="2">
    <source>
        <dbReference type="EMBL" id="GLS05459.1"/>
    </source>
</evidence>
<evidence type="ECO:0000313" key="3">
    <source>
        <dbReference type="Proteomes" id="UP001156836"/>
    </source>
</evidence>
<gene>
    <name evidence="2" type="ORF">GCM10007860_26120</name>
</gene>
<keyword evidence="3" id="KW-1185">Reference proteome</keyword>
<evidence type="ECO:0008006" key="4">
    <source>
        <dbReference type="Google" id="ProtNLM"/>
    </source>
</evidence>
<sequence>MRRVVVLCLFALGATLPVQAELVEGIARLGDLIELRCGPRIDVVWVDESGAAPPCLHTYSPGCDEVQRNAANLCVAPPQESTEEATLRF</sequence>
<feature type="chain" id="PRO_5046731664" description="Secreted protein" evidence="1">
    <location>
        <begin position="21"/>
        <end position="89"/>
    </location>
</feature>
<comment type="caution">
    <text evidence="2">The sequence shown here is derived from an EMBL/GenBank/DDBJ whole genome shotgun (WGS) entry which is preliminary data.</text>
</comment>
<accession>A0ABQ6BUW2</accession>
<keyword evidence="1" id="KW-0732">Signal</keyword>
<evidence type="ECO:0000256" key="1">
    <source>
        <dbReference type="SAM" id="SignalP"/>
    </source>
</evidence>
<name>A0ABQ6BUW2_9NEIS</name>
<reference evidence="3" key="1">
    <citation type="journal article" date="2019" name="Int. J. Syst. Evol. Microbiol.">
        <title>The Global Catalogue of Microorganisms (GCM) 10K type strain sequencing project: providing services to taxonomists for standard genome sequencing and annotation.</title>
        <authorList>
            <consortium name="The Broad Institute Genomics Platform"/>
            <consortium name="The Broad Institute Genome Sequencing Center for Infectious Disease"/>
            <person name="Wu L."/>
            <person name="Ma J."/>
        </authorList>
    </citation>
    <scope>NUCLEOTIDE SEQUENCE [LARGE SCALE GENOMIC DNA]</scope>
    <source>
        <strain evidence="3">NBRC 104970</strain>
    </source>
</reference>
<organism evidence="2 3">
    <name type="scientific">Chitiniphilus shinanonensis</name>
    <dbReference type="NCBI Taxonomy" id="553088"/>
    <lineage>
        <taxon>Bacteria</taxon>
        <taxon>Pseudomonadati</taxon>
        <taxon>Pseudomonadota</taxon>
        <taxon>Betaproteobacteria</taxon>
        <taxon>Neisseriales</taxon>
        <taxon>Chitinibacteraceae</taxon>
        <taxon>Chitiniphilus</taxon>
    </lineage>
</organism>
<dbReference type="RefSeq" id="WP_018747540.1">
    <property type="nucleotide sequence ID" value="NZ_BAABUF010000010.1"/>
</dbReference>